<reference evidence="3 4" key="1">
    <citation type="submission" date="2019-02" db="EMBL/GenBank/DDBJ databases">
        <title>Draft genome sequence of Amycolatopsis sp. 8-3EHSu isolated from roots of Suaeda maritima.</title>
        <authorList>
            <person name="Duangmal K."/>
            <person name="Chantavorakit T."/>
        </authorList>
    </citation>
    <scope>NUCLEOTIDE SEQUENCE [LARGE SCALE GENOMIC DNA]</scope>
    <source>
        <strain evidence="3 4">8-3EHSu</strain>
    </source>
</reference>
<feature type="region of interest" description="Disordered" evidence="1">
    <location>
        <begin position="171"/>
        <end position="194"/>
    </location>
</feature>
<accession>A0A4Q7JFA3</accession>
<feature type="transmembrane region" description="Helical" evidence="2">
    <location>
        <begin position="47"/>
        <end position="67"/>
    </location>
</feature>
<evidence type="ECO:0000313" key="4">
    <source>
        <dbReference type="Proteomes" id="UP000292003"/>
    </source>
</evidence>
<sequence length="194" mass="21495">MADDDEPVTSSSTPDSQQPYHRKRVLPGPQGAGPPLAWEYGDRRWQWGFGGGTFVLCVIIAILAHGFGWIGNWGVWVGVVAVSGLAFLVPRGHRMSAGTDWLNIRGTIVRTYELTEVNYRMGSYGTPSLELKDRHGAKVEEDFSKITSNQKLWDLVGKGIEHSLANGAAMNKRAQREFPGAIRTRRKPQPRPPT</sequence>
<evidence type="ECO:0000256" key="1">
    <source>
        <dbReference type="SAM" id="MobiDB-lite"/>
    </source>
</evidence>
<dbReference type="RefSeq" id="WP_130474000.1">
    <property type="nucleotide sequence ID" value="NZ_SFCC01000002.1"/>
</dbReference>
<keyword evidence="2" id="KW-1133">Transmembrane helix</keyword>
<feature type="region of interest" description="Disordered" evidence="1">
    <location>
        <begin position="1"/>
        <end position="30"/>
    </location>
</feature>
<feature type="compositionally biased region" description="Basic residues" evidence="1">
    <location>
        <begin position="183"/>
        <end position="194"/>
    </location>
</feature>
<gene>
    <name evidence="3" type="ORF">EWH70_04810</name>
</gene>
<feature type="compositionally biased region" description="Polar residues" evidence="1">
    <location>
        <begin position="8"/>
        <end position="19"/>
    </location>
</feature>
<keyword evidence="4" id="KW-1185">Reference proteome</keyword>
<dbReference type="AlphaFoldDB" id="A0A4Q7JFA3"/>
<keyword evidence="2" id="KW-0812">Transmembrane</keyword>
<dbReference type="Proteomes" id="UP000292003">
    <property type="component" value="Unassembled WGS sequence"/>
</dbReference>
<dbReference type="EMBL" id="SFCC01000002">
    <property type="protein sequence ID" value="RZQ65214.1"/>
    <property type="molecule type" value="Genomic_DNA"/>
</dbReference>
<proteinExistence type="predicted"/>
<dbReference type="OrthoDB" id="4460669at2"/>
<comment type="caution">
    <text evidence="3">The sequence shown here is derived from an EMBL/GenBank/DDBJ whole genome shotgun (WGS) entry which is preliminary data.</text>
</comment>
<evidence type="ECO:0000256" key="2">
    <source>
        <dbReference type="SAM" id="Phobius"/>
    </source>
</evidence>
<evidence type="ECO:0000313" key="3">
    <source>
        <dbReference type="EMBL" id="RZQ65214.1"/>
    </source>
</evidence>
<feature type="transmembrane region" description="Helical" evidence="2">
    <location>
        <begin position="73"/>
        <end position="89"/>
    </location>
</feature>
<organism evidence="3 4">
    <name type="scientific">Amycolatopsis suaedae</name>
    <dbReference type="NCBI Taxonomy" id="2510978"/>
    <lineage>
        <taxon>Bacteria</taxon>
        <taxon>Bacillati</taxon>
        <taxon>Actinomycetota</taxon>
        <taxon>Actinomycetes</taxon>
        <taxon>Pseudonocardiales</taxon>
        <taxon>Pseudonocardiaceae</taxon>
        <taxon>Amycolatopsis</taxon>
    </lineage>
</organism>
<protein>
    <submittedName>
        <fullName evidence="3">Uncharacterized protein</fullName>
    </submittedName>
</protein>
<name>A0A4Q7JFA3_9PSEU</name>
<keyword evidence="2" id="KW-0472">Membrane</keyword>